<accession>A0A1F6XPT5</accession>
<dbReference type="FunFam" id="3.20.10.10:FF:000002">
    <property type="entry name" value="D-alanine aminotransferase"/>
    <property type="match status" value="1"/>
</dbReference>
<dbReference type="Gene3D" id="3.20.10.10">
    <property type="entry name" value="D-amino Acid Aminotransferase, subunit A, domain 2"/>
    <property type="match status" value="1"/>
</dbReference>
<dbReference type="Pfam" id="PF01063">
    <property type="entry name" value="Aminotran_4"/>
    <property type="match status" value="1"/>
</dbReference>
<reference evidence="4 5" key="1">
    <citation type="journal article" date="2016" name="Nat. Commun.">
        <title>Thousands of microbial genomes shed light on interconnected biogeochemical processes in an aquifer system.</title>
        <authorList>
            <person name="Anantharaman K."/>
            <person name="Brown C.T."/>
            <person name="Hug L.A."/>
            <person name="Sharon I."/>
            <person name="Castelle C.J."/>
            <person name="Probst A.J."/>
            <person name="Thomas B.C."/>
            <person name="Singh A."/>
            <person name="Wilkins M.J."/>
            <person name="Karaoz U."/>
            <person name="Brodie E.L."/>
            <person name="Williams K.H."/>
            <person name="Hubbard S.S."/>
            <person name="Banfield J.F."/>
        </authorList>
    </citation>
    <scope>NUCLEOTIDE SEQUENCE [LARGE SCALE GENOMIC DNA]</scope>
</reference>
<gene>
    <name evidence="4" type="ORF">A3I25_00650</name>
</gene>
<protein>
    <recommendedName>
        <fullName evidence="6">Amino acid aminotransferase</fullName>
    </recommendedName>
</protein>
<dbReference type="PANTHER" id="PTHR42743">
    <property type="entry name" value="AMINO-ACID AMINOTRANSFERASE"/>
    <property type="match status" value="1"/>
</dbReference>
<evidence type="ECO:0008006" key="6">
    <source>
        <dbReference type="Google" id="ProtNLM"/>
    </source>
</evidence>
<keyword evidence="3" id="KW-0663">Pyridoxal phosphate</keyword>
<dbReference type="AlphaFoldDB" id="A0A1F6XPT5"/>
<comment type="caution">
    <text evidence="4">The sequence shown here is derived from an EMBL/GenBank/DDBJ whole genome shotgun (WGS) entry which is preliminary data.</text>
</comment>
<dbReference type="Gene3D" id="3.30.470.10">
    <property type="match status" value="1"/>
</dbReference>
<dbReference type="InterPro" id="IPR001544">
    <property type="entry name" value="Aminotrans_IV"/>
</dbReference>
<dbReference type="EMBL" id="MFVN01000044">
    <property type="protein sequence ID" value="OGI96137.1"/>
    <property type="molecule type" value="Genomic_DNA"/>
</dbReference>
<organism evidence="4 5">
    <name type="scientific">Candidatus Nomurabacteria bacterium RIFCSPLOWO2_02_FULL_42_17</name>
    <dbReference type="NCBI Taxonomy" id="1801789"/>
    <lineage>
        <taxon>Bacteria</taxon>
        <taxon>Candidatus Nomuraibacteriota</taxon>
    </lineage>
</organism>
<dbReference type="GO" id="GO:0008652">
    <property type="term" value="P:amino acid biosynthetic process"/>
    <property type="evidence" value="ECO:0007669"/>
    <property type="project" value="UniProtKB-ARBA"/>
</dbReference>
<dbReference type="GO" id="GO:0046394">
    <property type="term" value="P:carboxylic acid biosynthetic process"/>
    <property type="evidence" value="ECO:0007669"/>
    <property type="project" value="UniProtKB-ARBA"/>
</dbReference>
<dbReference type="InterPro" id="IPR043131">
    <property type="entry name" value="BCAT-like_N"/>
</dbReference>
<dbReference type="GO" id="GO:0003824">
    <property type="term" value="F:catalytic activity"/>
    <property type="evidence" value="ECO:0007669"/>
    <property type="project" value="InterPro"/>
</dbReference>
<evidence type="ECO:0000313" key="4">
    <source>
        <dbReference type="EMBL" id="OGI96137.1"/>
    </source>
</evidence>
<dbReference type="Proteomes" id="UP000177195">
    <property type="component" value="Unassembled WGS sequence"/>
</dbReference>
<dbReference type="PANTHER" id="PTHR42743:SF11">
    <property type="entry name" value="AMINODEOXYCHORISMATE LYASE"/>
    <property type="match status" value="1"/>
</dbReference>
<sequence length="276" mass="31146">MKSYCWMNGKIIPAKQTKVSVYDIGLLRGLGVFEVVIAYGKHPFLLKEHLRRLRASAHYLGLHVPVSDKQIYITILKLLSKLREPQALVRIVLTGGEAIHGIDFNPCQPTFFIVVEKVFKIPAQNYEQGAKLITFNYRRENPCIKHLNYREAARLQKAKNKAGAIEILYVSGGSVYEGATSNFFILKGNRLITPKDGVLIGVTRGLILKLARGKFKIEERLLKFSELKSADESFITLTTKEIVPVVKINNLKIGKGIIGPRTKYLMNKFKQYARSG</sequence>
<name>A0A1F6XPT5_9BACT</name>
<proteinExistence type="inferred from homology"/>
<dbReference type="InterPro" id="IPR050571">
    <property type="entry name" value="Class-IV_PLP-Dep_Aminotrnsfr"/>
</dbReference>
<dbReference type="InterPro" id="IPR043132">
    <property type="entry name" value="BCAT-like_C"/>
</dbReference>
<comment type="similarity">
    <text evidence="2">Belongs to the class-IV pyridoxal-phosphate-dependent aminotransferase family.</text>
</comment>
<evidence type="ECO:0000256" key="2">
    <source>
        <dbReference type="ARBA" id="ARBA00009320"/>
    </source>
</evidence>
<evidence type="ECO:0000313" key="5">
    <source>
        <dbReference type="Proteomes" id="UP000177195"/>
    </source>
</evidence>
<dbReference type="SUPFAM" id="SSF56752">
    <property type="entry name" value="D-aminoacid aminotransferase-like PLP-dependent enzymes"/>
    <property type="match status" value="1"/>
</dbReference>
<comment type="cofactor">
    <cofactor evidence="1">
        <name>pyridoxal 5'-phosphate</name>
        <dbReference type="ChEBI" id="CHEBI:597326"/>
    </cofactor>
</comment>
<dbReference type="InterPro" id="IPR036038">
    <property type="entry name" value="Aminotransferase-like"/>
</dbReference>
<evidence type="ECO:0000256" key="3">
    <source>
        <dbReference type="ARBA" id="ARBA00022898"/>
    </source>
</evidence>
<evidence type="ECO:0000256" key="1">
    <source>
        <dbReference type="ARBA" id="ARBA00001933"/>
    </source>
</evidence>